<dbReference type="InterPro" id="IPR051781">
    <property type="entry name" value="Metallo-dep_Hydrolase"/>
</dbReference>
<dbReference type="InterPro" id="IPR006680">
    <property type="entry name" value="Amidohydro-rel"/>
</dbReference>
<dbReference type="SUPFAM" id="SSF51338">
    <property type="entry name" value="Composite domain of metallo-dependent hydrolases"/>
    <property type="match status" value="1"/>
</dbReference>
<keyword evidence="3" id="KW-1185">Reference proteome</keyword>
<dbReference type="PANTHER" id="PTHR43135:SF3">
    <property type="entry name" value="ALPHA-D-RIBOSE 1-METHYLPHOSPHONATE 5-TRIPHOSPHATE DIPHOSPHATASE"/>
    <property type="match status" value="1"/>
</dbReference>
<protein>
    <submittedName>
        <fullName evidence="2">Amidohydrolase family protein</fullName>
    </submittedName>
</protein>
<gene>
    <name evidence="2" type="ORF">KTH89_11015</name>
</gene>
<dbReference type="InterPro" id="IPR011059">
    <property type="entry name" value="Metal-dep_hydrolase_composite"/>
</dbReference>
<evidence type="ECO:0000313" key="3">
    <source>
        <dbReference type="Proteomes" id="UP000712157"/>
    </source>
</evidence>
<organism evidence="2 3">
    <name type="scientific">Diplocloster agilis</name>
    <dbReference type="NCBI Taxonomy" id="2850323"/>
    <lineage>
        <taxon>Bacteria</taxon>
        <taxon>Bacillati</taxon>
        <taxon>Bacillota</taxon>
        <taxon>Clostridia</taxon>
        <taxon>Lachnospirales</taxon>
        <taxon>Lachnospiraceae</taxon>
        <taxon>Diplocloster</taxon>
    </lineage>
</organism>
<dbReference type="Gene3D" id="3.20.20.140">
    <property type="entry name" value="Metal-dependent hydrolases"/>
    <property type="match status" value="1"/>
</dbReference>
<proteinExistence type="predicted"/>
<dbReference type="AlphaFoldDB" id="A0A949NB10"/>
<dbReference type="EMBL" id="JAHQCW010000016">
    <property type="protein sequence ID" value="MBU9737072.1"/>
    <property type="molecule type" value="Genomic_DNA"/>
</dbReference>
<dbReference type="PANTHER" id="PTHR43135">
    <property type="entry name" value="ALPHA-D-RIBOSE 1-METHYLPHOSPHONATE 5-TRIPHOSPHATE DIPHOSPHATASE"/>
    <property type="match status" value="1"/>
</dbReference>
<name>A0A949NB10_9FIRM</name>
<dbReference type="SUPFAM" id="SSF51556">
    <property type="entry name" value="Metallo-dependent hydrolases"/>
    <property type="match status" value="1"/>
</dbReference>
<dbReference type="Gene3D" id="2.30.40.10">
    <property type="entry name" value="Urease, subunit C, domain 1"/>
    <property type="match status" value="1"/>
</dbReference>
<dbReference type="GO" id="GO:0016810">
    <property type="term" value="F:hydrolase activity, acting on carbon-nitrogen (but not peptide) bonds"/>
    <property type="evidence" value="ECO:0007669"/>
    <property type="project" value="InterPro"/>
</dbReference>
<sequence length="406" mass="43830">MSVVAIRNCNFIKELTEGTDLSTGDLLFKDGVIAEIAPCGTAFEGVEEEIDANGMTAMPGLIDAHIHLTSIRDIIAEGCFVSDCTRAFESLNYAQTLLGLGYTTLRDCGEDKAYSVVATRDAINAGMFVGPRILCSGITMCPTEAGSLPEQDFGYMMPYNVDGPLEMRKYCRTNFAHGVDFIKLYGSGSMMGAGSNPGLPLFEDDEIIAAASVAKQKESYCAIHCHGTDAIYQAVRLGVETIEHASFIDDRALDILASKPNCGIVPTLSITVDLIEHTDPNSDYGKRVIAKVSGLIGKIKEHLGHAYERGDVLIGWGTDVGINSYLREPGAEFRIRKEVYGWDNVELLKQATINSAKLCRIDDVTGSIKVGKCADVILVDGNPAEDLSIMYGGGAKHVFRAGVQYK</sequence>
<dbReference type="Proteomes" id="UP000712157">
    <property type="component" value="Unassembled WGS sequence"/>
</dbReference>
<accession>A0A949NB10</accession>
<comment type="caution">
    <text evidence="2">The sequence shown here is derived from an EMBL/GenBank/DDBJ whole genome shotgun (WGS) entry which is preliminary data.</text>
</comment>
<dbReference type="Pfam" id="PF01979">
    <property type="entry name" value="Amidohydro_1"/>
    <property type="match status" value="1"/>
</dbReference>
<evidence type="ECO:0000259" key="1">
    <source>
        <dbReference type="Pfam" id="PF01979"/>
    </source>
</evidence>
<feature type="domain" description="Amidohydrolase-related" evidence="1">
    <location>
        <begin position="57"/>
        <end position="399"/>
    </location>
</feature>
<evidence type="ECO:0000313" key="2">
    <source>
        <dbReference type="EMBL" id="MBU9737072.1"/>
    </source>
</evidence>
<reference evidence="2" key="1">
    <citation type="submission" date="2021-06" db="EMBL/GenBank/DDBJ databases">
        <title>Description of novel taxa of the family Lachnospiraceae.</title>
        <authorList>
            <person name="Chaplin A.V."/>
            <person name="Sokolova S.R."/>
            <person name="Pikina A.P."/>
            <person name="Korzhanova M."/>
            <person name="Belova V."/>
            <person name="Korostin D."/>
            <person name="Efimov B.A."/>
        </authorList>
    </citation>
    <scope>NUCLEOTIDE SEQUENCE</scope>
    <source>
        <strain evidence="2">ASD5720</strain>
    </source>
</reference>
<dbReference type="InterPro" id="IPR032466">
    <property type="entry name" value="Metal_Hydrolase"/>
</dbReference>
<dbReference type="RefSeq" id="WP_158342377.1">
    <property type="nucleotide sequence ID" value="NZ_JAHQCW010000016.1"/>
</dbReference>